<evidence type="ECO:0000256" key="6">
    <source>
        <dbReference type="ARBA" id="ARBA00023136"/>
    </source>
</evidence>
<comment type="caution">
    <text evidence="13">The sequence shown here is derived from an EMBL/GenBank/DDBJ whole genome shotgun (WGS) entry which is preliminary data.</text>
</comment>
<accession>A0A8T3DV62</accession>
<evidence type="ECO:0000256" key="1">
    <source>
        <dbReference type="ARBA" id="ARBA00004479"/>
    </source>
</evidence>
<reference evidence="13" key="1">
    <citation type="submission" date="2021-01" db="EMBL/GenBank/DDBJ databases">
        <authorList>
            <person name="Zahm M."/>
            <person name="Roques C."/>
            <person name="Cabau C."/>
            <person name="Klopp C."/>
            <person name="Donnadieu C."/>
            <person name="Jouanno E."/>
            <person name="Lampietro C."/>
            <person name="Louis A."/>
            <person name="Herpin A."/>
            <person name="Echchiki A."/>
            <person name="Berthelot C."/>
            <person name="Parey E."/>
            <person name="Roest-Crollius H."/>
            <person name="Braasch I."/>
            <person name="Postlethwait J."/>
            <person name="Bobe J."/>
            <person name="Montfort J."/>
            <person name="Bouchez O."/>
            <person name="Begum T."/>
            <person name="Mejri S."/>
            <person name="Adams A."/>
            <person name="Chen W.-J."/>
            <person name="Guiguen Y."/>
        </authorList>
    </citation>
    <scope>NUCLEOTIDE SEQUENCE</scope>
    <source>
        <tissue evidence="13">Blood</tissue>
    </source>
</reference>
<name>A0A8T3DV62_9TELE</name>
<keyword evidence="6 10" id="KW-0472">Membrane</keyword>
<feature type="domain" description="Ig-like" evidence="12">
    <location>
        <begin position="407"/>
        <end position="517"/>
    </location>
</feature>
<feature type="domain" description="Ig-like" evidence="12">
    <location>
        <begin position="821"/>
        <end position="939"/>
    </location>
</feature>
<dbReference type="Proteomes" id="UP000829720">
    <property type="component" value="Unassembled WGS sequence"/>
</dbReference>
<feature type="domain" description="Ig-like" evidence="12">
    <location>
        <begin position="278"/>
        <end position="388"/>
    </location>
</feature>
<protein>
    <recommendedName>
        <fullName evidence="9">Immunoglobulin superfamily member 3</fullName>
    </recommendedName>
</protein>
<keyword evidence="7" id="KW-1015">Disulfide bond</keyword>
<evidence type="ECO:0000256" key="7">
    <source>
        <dbReference type="ARBA" id="ARBA00023157"/>
    </source>
</evidence>
<dbReference type="SMART" id="SM00406">
    <property type="entry name" value="IGv"/>
    <property type="match status" value="4"/>
</dbReference>
<dbReference type="FunFam" id="2.60.40.10:FF:000491">
    <property type="entry name" value="Immunoglobulin superfamily, member 3"/>
    <property type="match status" value="1"/>
</dbReference>
<dbReference type="InterPro" id="IPR051102">
    <property type="entry name" value="IgSF_V-set/TM_domain"/>
</dbReference>
<evidence type="ECO:0000259" key="12">
    <source>
        <dbReference type="PROSITE" id="PS50835"/>
    </source>
</evidence>
<comment type="subcellular location">
    <subcellularLocation>
        <location evidence="1">Membrane</location>
        <topology evidence="1">Single-pass type I membrane protein</topology>
    </subcellularLocation>
</comment>
<dbReference type="PANTHER" id="PTHR12207">
    <property type="entry name" value="V-SET AND TRANSMEMBRANE DOMAIN-CONTAINING PROTEIN"/>
    <property type="match status" value="1"/>
</dbReference>
<evidence type="ECO:0000256" key="2">
    <source>
        <dbReference type="ARBA" id="ARBA00022692"/>
    </source>
</evidence>
<keyword evidence="2 10" id="KW-0812">Transmembrane</keyword>
<evidence type="ECO:0000256" key="8">
    <source>
        <dbReference type="ARBA" id="ARBA00023319"/>
    </source>
</evidence>
<dbReference type="CDD" id="cd00099">
    <property type="entry name" value="IgV"/>
    <property type="match status" value="2"/>
</dbReference>
<evidence type="ECO:0000256" key="4">
    <source>
        <dbReference type="ARBA" id="ARBA00022737"/>
    </source>
</evidence>
<dbReference type="PROSITE" id="PS50835">
    <property type="entry name" value="IG_LIKE"/>
    <property type="match status" value="7"/>
</dbReference>
<evidence type="ECO:0000256" key="10">
    <source>
        <dbReference type="SAM" id="Phobius"/>
    </source>
</evidence>
<dbReference type="InterPro" id="IPR036179">
    <property type="entry name" value="Ig-like_dom_sf"/>
</dbReference>
<dbReference type="EMBL" id="JAERUA010000005">
    <property type="protein sequence ID" value="KAI1899724.1"/>
    <property type="molecule type" value="Genomic_DNA"/>
</dbReference>
<feature type="transmembrane region" description="Helical" evidence="10">
    <location>
        <begin position="981"/>
        <end position="1003"/>
    </location>
</feature>
<feature type="chain" id="PRO_5035799896" description="Immunoglobulin superfamily member 3" evidence="11">
    <location>
        <begin position="20"/>
        <end position="1050"/>
    </location>
</feature>
<dbReference type="Gene3D" id="2.60.40.10">
    <property type="entry name" value="Immunoglobulins"/>
    <property type="match status" value="7"/>
</dbReference>
<dbReference type="OrthoDB" id="8721173at2759"/>
<feature type="domain" description="Ig-like" evidence="12">
    <location>
        <begin position="20"/>
        <end position="140"/>
    </location>
</feature>
<dbReference type="FunFam" id="2.60.40.10:FF:002170">
    <property type="entry name" value="Immunoglobulin superfamily, member 3"/>
    <property type="match status" value="2"/>
</dbReference>
<feature type="domain" description="Ig-like" evidence="12">
    <location>
        <begin position="143"/>
        <end position="250"/>
    </location>
</feature>
<dbReference type="GO" id="GO:0016020">
    <property type="term" value="C:membrane"/>
    <property type="evidence" value="ECO:0007669"/>
    <property type="project" value="UniProtKB-SubCell"/>
</dbReference>
<keyword evidence="4" id="KW-0677">Repeat</keyword>
<evidence type="ECO:0000313" key="13">
    <source>
        <dbReference type="EMBL" id="KAI1899724.1"/>
    </source>
</evidence>
<dbReference type="AlphaFoldDB" id="A0A8T3DV62"/>
<keyword evidence="8" id="KW-0393">Immunoglobulin domain</keyword>
<dbReference type="FunFam" id="2.60.40.10:FF:000604">
    <property type="entry name" value="immunoglobulin superfamily member 3"/>
    <property type="match status" value="1"/>
</dbReference>
<dbReference type="InterPro" id="IPR013783">
    <property type="entry name" value="Ig-like_fold"/>
</dbReference>
<dbReference type="FunFam" id="2.60.40.10:FF:000191">
    <property type="entry name" value="Immunoglobulin superfamily member 3"/>
    <property type="match status" value="1"/>
</dbReference>
<keyword evidence="5 10" id="KW-1133">Transmembrane helix</keyword>
<evidence type="ECO:0000256" key="11">
    <source>
        <dbReference type="SAM" id="SignalP"/>
    </source>
</evidence>
<proteinExistence type="predicted"/>
<dbReference type="Pfam" id="PF07686">
    <property type="entry name" value="V-set"/>
    <property type="match status" value="4"/>
</dbReference>
<sequence>MGVHALLVTILVLAGAGSAKRVVSVQSGPLIRTEGSHVTIWCNVTGYREGVEQDFEWSMYLHTAPDREIRIISTAQPNYAYSVYAQRVNRKEIYVERLTGDSALLHINKLEAKDQGQFECYTPNTDGEYLGSYSAKTNLTVIPDTLSVTSTAQTLNKVEGDTLQLACEVSRQTSQHTHLSVGWYLRSPNQSAPPQDLVTLSRDFVLRAGGPYKQRFNTGDIRLDKTSSATYKLTIYKLQPADQGLIYCEAAEWIQDPDRSWYAMTRKQSEKTTVKVQPTDRDFSIQVTTERRAYTAGETLELRCTIDAQNIQDRYFSVSWVFSSSPVAVVGPSAVPVLSGDYVEREAVGQMTVRKETPSVHLLKLQWLSSEDTGKYICRVTERERTPTGDFVDRSKRSRNVQIAVQPLRSNMTVSLSSNSTEVLEGEPIHLTCTVRATMEKASSLSVLWQWTDKQGTDTPQDLATVDREGTVRPGPSYRERSGYGEIRLERVRADTFTLSVYSALPGDDGQYKCIVTEWVQVPDQSWVKVGEKSAVNSVNVKAIESSFFISASSRTPSVTYGDSFDLQCIVKPRYNPRVPATVTWHFQPSDEAGVRGEFRELVTLTREGTLQWGEQLLGLGTRASIDKSPTNSNFRLSVNRAGRRDAGTYQCTALLWRRNYDNTWTKVTNRTSNLLGINVLQPASKLRVNKVNQSLLFVEDSQVRVNCSVTAQTIPDSQHTVLWYARKNEEPDEAPELLLKINHNSAFEYGAYAEEERLKSRVQSERLSPRLYGLTLHRAETSDSGTYYCMVEEWLLDPDGAWYQLSQDTSGFTQVVVRQPEIRLQVEEVESNMTVKESESIRLGCSIPSQSTKDSLFSVSWYVVRAGDEDEEEDSEGDPECVFSIGHDAVFGNGNCSPTEDPGPDSRLQFERTTYDLYTLTIQRARPSDAGNYYCHVEEWLLNPRNTWYRLATNNSGVTIVNVLEQVSSLQSVVCSNDSLFYFVFFYPFPIFGILLIAVLLVRYKARSSSKNQEGKNGAPLLWIKEPHINYSPTCLEPPALSLHPGSVE</sequence>
<dbReference type="InterPro" id="IPR007110">
    <property type="entry name" value="Ig-like_dom"/>
</dbReference>
<feature type="domain" description="Ig-like" evidence="12">
    <location>
        <begin position="683"/>
        <end position="811"/>
    </location>
</feature>
<organism evidence="13 14">
    <name type="scientific">Albula goreensis</name>
    <dbReference type="NCBI Taxonomy" id="1534307"/>
    <lineage>
        <taxon>Eukaryota</taxon>
        <taxon>Metazoa</taxon>
        <taxon>Chordata</taxon>
        <taxon>Craniata</taxon>
        <taxon>Vertebrata</taxon>
        <taxon>Euteleostomi</taxon>
        <taxon>Actinopterygii</taxon>
        <taxon>Neopterygii</taxon>
        <taxon>Teleostei</taxon>
        <taxon>Albuliformes</taxon>
        <taxon>Albulidae</taxon>
        <taxon>Albula</taxon>
    </lineage>
</organism>
<feature type="domain" description="Ig-like" evidence="12">
    <location>
        <begin position="546"/>
        <end position="654"/>
    </location>
</feature>
<dbReference type="PANTHER" id="PTHR12207:SF21">
    <property type="entry name" value="IMMUNOGLOBULIN SUPERFAMILY MEMBER 3"/>
    <property type="match status" value="1"/>
</dbReference>
<evidence type="ECO:0000256" key="5">
    <source>
        <dbReference type="ARBA" id="ARBA00022989"/>
    </source>
</evidence>
<keyword evidence="3 11" id="KW-0732">Signal</keyword>
<dbReference type="InterPro" id="IPR003599">
    <property type="entry name" value="Ig_sub"/>
</dbReference>
<dbReference type="InterPro" id="IPR013106">
    <property type="entry name" value="Ig_V-set"/>
</dbReference>
<gene>
    <name evidence="13" type="ORF">AGOR_G00064710</name>
</gene>
<keyword evidence="14" id="KW-1185">Reference proteome</keyword>
<evidence type="ECO:0000256" key="3">
    <source>
        <dbReference type="ARBA" id="ARBA00022729"/>
    </source>
</evidence>
<evidence type="ECO:0000256" key="9">
    <source>
        <dbReference type="ARBA" id="ARBA00067302"/>
    </source>
</evidence>
<feature type="signal peptide" evidence="11">
    <location>
        <begin position="1"/>
        <end position="19"/>
    </location>
</feature>
<evidence type="ECO:0000313" key="14">
    <source>
        <dbReference type="Proteomes" id="UP000829720"/>
    </source>
</evidence>
<dbReference type="SMART" id="SM00409">
    <property type="entry name" value="IG"/>
    <property type="match status" value="7"/>
</dbReference>
<dbReference type="SUPFAM" id="SSF48726">
    <property type="entry name" value="Immunoglobulin"/>
    <property type="match status" value="7"/>
</dbReference>
<dbReference type="FunFam" id="2.60.40.10:FF:000932">
    <property type="entry name" value="Immunoglobulin superfamily member 3"/>
    <property type="match status" value="1"/>
</dbReference>